<evidence type="ECO:0000259" key="6">
    <source>
        <dbReference type="PROSITE" id="PS50931"/>
    </source>
</evidence>
<dbReference type="InterPro" id="IPR036390">
    <property type="entry name" value="WH_DNA-bd_sf"/>
</dbReference>
<keyword evidence="4" id="KW-0010">Activator</keyword>
<comment type="caution">
    <text evidence="7">The sequence shown here is derived from an EMBL/GenBank/DDBJ whole genome shotgun (WGS) entry which is preliminary data.</text>
</comment>
<organism evidence="7 8">
    <name type="scientific">Candidatus Kapaibacterium thiocyanatum</name>
    <dbReference type="NCBI Taxonomy" id="1895771"/>
    <lineage>
        <taxon>Bacteria</taxon>
        <taxon>Pseudomonadati</taxon>
        <taxon>Candidatus Kapaibacteriota</taxon>
        <taxon>Candidatus Kapaibacteriia</taxon>
        <taxon>Candidatus Kapaibacteriales</taxon>
        <taxon>Candidatus Kapaibacteriaceae</taxon>
        <taxon>Candidatus Kapaibacterium</taxon>
    </lineage>
</organism>
<protein>
    <recommendedName>
        <fullName evidence="6">HTH lysR-type domain-containing protein</fullName>
    </recommendedName>
</protein>
<dbReference type="InterPro" id="IPR000847">
    <property type="entry name" value="LysR_HTH_N"/>
</dbReference>
<dbReference type="SUPFAM" id="SSF53850">
    <property type="entry name" value="Periplasmic binding protein-like II"/>
    <property type="match status" value="1"/>
</dbReference>
<feature type="domain" description="HTH lysR-type" evidence="6">
    <location>
        <begin position="1"/>
        <end position="58"/>
    </location>
</feature>
<accession>A0A1M3L605</accession>
<comment type="similarity">
    <text evidence="1">Belongs to the LysR transcriptional regulatory family.</text>
</comment>
<dbReference type="GO" id="GO:0003700">
    <property type="term" value="F:DNA-binding transcription factor activity"/>
    <property type="evidence" value="ECO:0007669"/>
    <property type="project" value="InterPro"/>
</dbReference>
<dbReference type="InterPro" id="IPR005119">
    <property type="entry name" value="LysR_subst-bd"/>
</dbReference>
<dbReference type="Gene3D" id="3.40.190.10">
    <property type="entry name" value="Periplasmic binding protein-like II"/>
    <property type="match status" value="2"/>
</dbReference>
<dbReference type="EMBL" id="MKVH01000003">
    <property type="protein sequence ID" value="OJX60939.1"/>
    <property type="molecule type" value="Genomic_DNA"/>
</dbReference>
<dbReference type="GO" id="GO:0032993">
    <property type="term" value="C:protein-DNA complex"/>
    <property type="evidence" value="ECO:0007669"/>
    <property type="project" value="TreeGrafter"/>
</dbReference>
<dbReference type="GO" id="GO:0003677">
    <property type="term" value="F:DNA binding"/>
    <property type="evidence" value="ECO:0007669"/>
    <property type="project" value="UniProtKB-KW"/>
</dbReference>
<gene>
    <name evidence="7" type="ORF">BGO89_05075</name>
</gene>
<dbReference type="CDD" id="cd08411">
    <property type="entry name" value="PBP2_OxyR"/>
    <property type="match status" value="1"/>
</dbReference>
<evidence type="ECO:0000256" key="1">
    <source>
        <dbReference type="ARBA" id="ARBA00009437"/>
    </source>
</evidence>
<dbReference type="AlphaFoldDB" id="A0A1M3L605"/>
<evidence type="ECO:0000256" key="5">
    <source>
        <dbReference type="ARBA" id="ARBA00023163"/>
    </source>
</evidence>
<evidence type="ECO:0000313" key="7">
    <source>
        <dbReference type="EMBL" id="OJX60939.1"/>
    </source>
</evidence>
<proteinExistence type="inferred from homology"/>
<dbReference type="Pfam" id="PF03466">
    <property type="entry name" value="LysR_substrate"/>
    <property type="match status" value="1"/>
</dbReference>
<dbReference type="PANTHER" id="PTHR30346:SF26">
    <property type="entry name" value="HYDROGEN PEROXIDE-INDUCIBLE GENES ACTIVATOR"/>
    <property type="match status" value="1"/>
</dbReference>
<evidence type="ECO:0000256" key="3">
    <source>
        <dbReference type="ARBA" id="ARBA00023125"/>
    </source>
</evidence>
<dbReference type="STRING" id="1895771.BGO89_05075"/>
<dbReference type="PROSITE" id="PS50931">
    <property type="entry name" value="HTH_LYSR"/>
    <property type="match status" value="1"/>
</dbReference>
<name>A0A1M3L605_9BACT</name>
<dbReference type="Proteomes" id="UP000184233">
    <property type="component" value="Unassembled WGS sequence"/>
</dbReference>
<evidence type="ECO:0000256" key="2">
    <source>
        <dbReference type="ARBA" id="ARBA00023015"/>
    </source>
</evidence>
<dbReference type="Pfam" id="PF00126">
    <property type="entry name" value="HTH_1"/>
    <property type="match status" value="1"/>
</dbReference>
<reference evidence="7 8" key="1">
    <citation type="submission" date="2016-09" db="EMBL/GenBank/DDBJ databases">
        <title>Genome-resolved meta-omics ties microbial dynamics to process performance in biotechnology for thiocyanate degradation.</title>
        <authorList>
            <person name="Kantor R.S."/>
            <person name="Huddy R.J."/>
            <person name="Iyer R."/>
            <person name="Thomas B.C."/>
            <person name="Brown C.T."/>
            <person name="Anantharaman K."/>
            <person name="Tringe S."/>
            <person name="Hettich R.L."/>
            <person name="Harrison S.T."/>
            <person name="Banfield J.F."/>
        </authorList>
    </citation>
    <scope>NUCLEOTIDE SEQUENCE [LARGE SCALE GENOMIC DNA]</scope>
    <source>
        <strain evidence="7">59-99</strain>
    </source>
</reference>
<dbReference type="PRINTS" id="PR00039">
    <property type="entry name" value="HTHLYSR"/>
</dbReference>
<dbReference type="FunFam" id="1.10.10.10:FF:000001">
    <property type="entry name" value="LysR family transcriptional regulator"/>
    <property type="match status" value="1"/>
</dbReference>
<evidence type="ECO:0000313" key="8">
    <source>
        <dbReference type="Proteomes" id="UP000184233"/>
    </source>
</evidence>
<evidence type="ECO:0000256" key="4">
    <source>
        <dbReference type="ARBA" id="ARBA00023159"/>
    </source>
</evidence>
<keyword evidence="5" id="KW-0804">Transcription</keyword>
<keyword evidence="2" id="KW-0805">Transcription regulation</keyword>
<sequence>MTLTQLEYIVAVDTWHSFTDAAHHCFVTQPTLSMQIQKLEHELGIVIFDRSRAPVVATDEGKAVIDQARVVLHETSRLKENSHAQHGTFSGELRIGIIPTLAPYLVPRFLPSFLERYPNVRLTLTEITTTEIVERLKTIRLDGAILATPLDDASLREEALFREEFFAYASADAVRGDKSVVRPKDLVTDRMWLLEEGHCMRSQMTQICTIRERAEHGSLHYDAGSIETLIRMVDTCGGVTIVPELAFDTLDARQRRLVRRFAPSAPAREISLVCHRSALKRRLLDGLRKEIVGSLPGDFPQRTKNRIVPPVL</sequence>
<keyword evidence="3" id="KW-0238">DNA-binding</keyword>
<dbReference type="Gene3D" id="1.10.10.10">
    <property type="entry name" value="Winged helix-like DNA-binding domain superfamily/Winged helix DNA-binding domain"/>
    <property type="match status" value="1"/>
</dbReference>
<dbReference type="SUPFAM" id="SSF46785">
    <property type="entry name" value="Winged helix' DNA-binding domain"/>
    <property type="match status" value="1"/>
</dbReference>
<dbReference type="InterPro" id="IPR036388">
    <property type="entry name" value="WH-like_DNA-bd_sf"/>
</dbReference>
<dbReference type="PANTHER" id="PTHR30346">
    <property type="entry name" value="TRANSCRIPTIONAL DUAL REGULATOR HCAR-RELATED"/>
    <property type="match status" value="1"/>
</dbReference>